<comment type="caution">
    <text evidence="5">The sequence shown here is derived from an EMBL/GenBank/DDBJ whole genome shotgun (WGS) entry which is preliminary data.</text>
</comment>
<feature type="domain" description="Amine oxidase" evidence="4">
    <location>
        <begin position="15"/>
        <end position="502"/>
    </location>
</feature>
<dbReference type="EMBL" id="FXEG02000002">
    <property type="protein sequence ID" value="SOX52889.1"/>
    <property type="molecule type" value="Genomic_DNA"/>
</dbReference>
<evidence type="ECO:0000313" key="5">
    <source>
        <dbReference type="EMBL" id="SOX52889.1"/>
    </source>
</evidence>
<evidence type="ECO:0000256" key="2">
    <source>
        <dbReference type="ARBA" id="ARBA00038825"/>
    </source>
</evidence>
<evidence type="ECO:0000313" key="6">
    <source>
        <dbReference type="Proteomes" id="UP000236318"/>
    </source>
</evidence>
<dbReference type="AlphaFoldDB" id="A0A2K4Y7W9"/>
<dbReference type="PANTHER" id="PTHR10668">
    <property type="entry name" value="PHYTOENE DEHYDROGENASE"/>
    <property type="match status" value="1"/>
</dbReference>
<gene>
    <name evidence="5" type="ORF">MAAFP003_1557</name>
</gene>
<reference evidence="5" key="1">
    <citation type="submission" date="2018-01" db="EMBL/GenBank/DDBJ databases">
        <authorList>
            <consortium name="Urmite Genomes"/>
        </authorList>
    </citation>
    <scope>NUCLEOTIDE SEQUENCE [LARGE SCALE GENOMIC DNA]</scope>
    <source>
        <strain evidence="5">AFP003</strain>
    </source>
</reference>
<keyword evidence="6" id="KW-1185">Reference proteome</keyword>
<dbReference type="Gene3D" id="3.50.50.60">
    <property type="entry name" value="FAD/NAD(P)-binding domain"/>
    <property type="match status" value="2"/>
</dbReference>
<comment type="function">
    <text evidence="1">Probable oxidoreductase that may play a role as regulator of mitochondrial function.</text>
</comment>
<dbReference type="GO" id="GO:0016491">
    <property type="term" value="F:oxidoreductase activity"/>
    <property type="evidence" value="ECO:0007669"/>
    <property type="project" value="InterPro"/>
</dbReference>
<sequence length="536" mass="58590">MADYDAIVIGAGHNGLVAANVLAKNGAKVLVLERAHFLGGMAATRELFDGYKHSVGAWAVLIWRQEMTERLELTRWGFELMDQWTSTCTFGPGTEAEDTPFVMYNDLERMGRHLLEDHGADVATALGGLFAHIGRFAPYFVDSAFGPPLDIIEVIASQPTPADRHDFAQMWYGSTMDTVRRFLAPDQGRCIQGSLAAMSIDAFDGGPWTPGSNASTLYHYLIGGGNVEYIMPRGGIGALSTALCRRAESLGAEVQCKQHVKEILVENGRATGVQLRDGTTISADAVLSSLDPYTTFVNLAGAQNFPPDYIRKIKEINFNLGYIQAHLTIDQAPQWIERLQPYLHDNGQWCPTVAYAPSPEYISDAWEQYRKGMLPDAPPTYLYIPSMVDSSLAPEGKHSATIFTPYFPTGLDADENRSWKEQYADTCVGIFDKFAPGFADSVTNRVVFSNRYFGSTFSAHAGDYSHGLLQPNQLWTGRVVEGADKFATPVDGLFLCGQCTHPGPGVTGIPGWNGAEAALEHLNARIAVRPVSTTSE</sequence>
<name>A0A2K4Y7W9_9MYCO</name>
<dbReference type="PANTHER" id="PTHR10668:SF103">
    <property type="entry name" value="PYRIDINE NUCLEOTIDE-DISULFIDE OXIDOREDUCTASE DOMAIN-CONTAINING PROTEIN 2"/>
    <property type="match status" value="1"/>
</dbReference>
<dbReference type="Proteomes" id="UP000236318">
    <property type="component" value="Unassembled WGS sequence"/>
</dbReference>
<organism evidence="5 6">
    <name type="scientific">Mycobacterium ahvazicum</name>
    <dbReference type="NCBI Taxonomy" id="1964395"/>
    <lineage>
        <taxon>Bacteria</taxon>
        <taxon>Bacillati</taxon>
        <taxon>Actinomycetota</taxon>
        <taxon>Actinomycetes</taxon>
        <taxon>Mycobacteriales</taxon>
        <taxon>Mycobacteriaceae</taxon>
        <taxon>Mycobacterium</taxon>
        <taxon>Mycobacterium simiae complex</taxon>
    </lineage>
</organism>
<dbReference type="Pfam" id="PF01593">
    <property type="entry name" value="Amino_oxidase"/>
    <property type="match status" value="1"/>
</dbReference>
<protein>
    <recommendedName>
        <fullName evidence="3">Pyridine nucleotide-disulfide oxidoreductase domain-containing protein 2</fullName>
    </recommendedName>
</protein>
<evidence type="ECO:0000256" key="3">
    <source>
        <dbReference type="ARBA" id="ARBA00040298"/>
    </source>
</evidence>
<accession>A0A2K4Y7W9</accession>
<evidence type="ECO:0000256" key="1">
    <source>
        <dbReference type="ARBA" id="ARBA00037217"/>
    </source>
</evidence>
<evidence type="ECO:0000259" key="4">
    <source>
        <dbReference type="Pfam" id="PF01593"/>
    </source>
</evidence>
<dbReference type="InterPro" id="IPR002937">
    <property type="entry name" value="Amino_oxidase"/>
</dbReference>
<dbReference type="SUPFAM" id="SSF51905">
    <property type="entry name" value="FAD/NAD(P)-binding domain"/>
    <property type="match status" value="1"/>
</dbReference>
<proteinExistence type="predicted"/>
<comment type="subunit">
    <text evidence="2">Interacts with COX5B; this interaction may contribute to localize PYROXD2 to the inner face of the inner mitochondrial membrane.</text>
</comment>
<dbReference type="InterPro" id="IPR036188">
    <property type="entry name" value="FAD/NAD-bd_sf"/>
</dbReference>
<dbReference type="RefSeq" id="WP_165796329.1">
    <property type="nucleotide sequence ID" value="NZ_FXEG02000002.1"/>
</dbReference>